<accession>A0A432W854</accession>
<evidence type="ECO:0000313" key="3">
    <source>
        <dbReference type="Proteomes" id="UP000288293"/>
    </source>
</evidence>
<organism evidence="2 3">
    <name type="scientific">Aliidiomarina minuta</name>
    <dbReference type="NCBI Taxonomy" id="880057"/>
    <lineage>
        <taxon>Bacteria</taxon>
        <taxon>Pseudomonadati</taxon>
        <taxon>Pseudomonadota</taxon>
        <taxon>Gammaproteobacteria</taxon>
        <taxon>Alteromonadales</taxon>
        <taxon>Idiomarinaceae</taxon>
        <taxon>Aliidiomarina</taxon>
    </lineage>
</organism>
<dbReference type="OrthoDB" id="5771018at2"/>
<reference evidence="2 3" key="1">
    <citation type="journal article" date="2011" name="Front. Microbiol.">
        <title>Genomic signatures of strain selection and enhancement in Bacillus atrophaeus var. globigii, a historical biowarfare simulant.</title>
        <authorList>
            <person name="Gibbons H.S."/>
            <person name="Broomall S.M."/>
            <person name="McNew L.A."/>
            <person name="Daligault H."/>
            <person name="Chapman C."/>
            <person name="Bruce D."/>
            <person name="Karavis M."/>
            <person name="Krepps M."/>
            <person name="McGregor P.A."/>
            <person name="Hong C."/>
            <person name="Park K.H."/>
            <person name="Akmal A."/>
            <person name="Feldman A."/>
            <person name="Lin J.S."/>
            <person name="Chang W.E."/>
            <person name="Higgs B.W."/>
            <person name="Demirev P."/>
            <person name="Lindquist J."/>
            <person name="Liem A."/>
            <person name="Fochler E."/>
            <person name="Read T.D."/>
            <person name="Tapia R."/>
            <person name="Johnson S."/>
            <person name="Bishop-Lilly K.A."/>
            <person name="Detter C."/>
            <person name="Han C."/>
            <person name="Sozhamannan S."/>
            <person name="Rosenzweig C.N."/>
            <person name="Skowronski E.W."/>
        </authorList>
    </citation>
    <scope>NUCLEOTIDE SEQUENCE [LARGE SCALE GENOMIC DNA]</scope>
    <source>
        <strain evidence="2 3">MLST1</strain>
    </source>
</reference>
<gene>
    <name evidence="2" type="ORF">CWE09_05890</name>
</gene>
<keyword evidence="1" id="KW-0732">Signal</keyword>
<keyword evidence="3" id="KW-1185">Reference proteome</keyword>
<dbReference type="RefSeq" id="WP_126803059.1">
    <property type="nucleotide sequence ID" value="NZ_PIPL01000001.1"/>
</dbReference>
<comment type="caution">
    <text evidence="2">The sequence shown here is derived from an EMBL/GenBank/DDBJ whole genome shotgun (WGS) entry which is preliminary data.</text>
</comment>
<feature type="chain" id="PRO_5019047609" evidence="1">
    <location>
        <begin position="22"/>
        <end position="170"/>
    </location>
</feature>
<sequence length="170" mass="18538">MKKIMIMTALAALAMSSSALAGERVINDSRLQQAEASTQNLQAREAVAGERALEVRQALNARMEQGDFDRSALPKVSHRDLRVETLAARGDQSEAPRTITVLANNVSVSDVAREFGLSVVYQDQSTGVGVLDTAGHEDILALVQQLRSSDLVRAARPSRTEREFELHIAR</sequence>
<evidence type="ECO:0000256" key="1">
    <source>
        <dbReference type="SAM" id="SignalP"/>
    </source>
</evidence>
<feature type="signal peptide" evidence="1">
    <location>
        <begin position="1"/>
        <end position="21"/>
    </location>
</feature>
<dbReference type="Proteomes" id="UP000288293">
    <property type="component" value="Unassembled WGS sequence"/>
</dbReference>
<protein>
    <submittedName>
        <fullName evidence="2">Uncharacterized protein</fullName>
    </submittedName>
</protein>
<proteinExistence type="predicted"/>
<evidence type="ECO:0000313" key="2">
    <source>
        <dbReference type="EMBL" id="RUO26245.1"/>
    </source>
</evidence>
<name>A0A432W854_9GAMM</name>
<dbReference type="EMBL" id="PIPL01000001">
    <property type="protein sequence ID" value="RUO26245.1"/>
    <property type="molecule type" value="Genomic_DNA"/>
</dbReference>
<dbReference type="AlphaFoldDB" id="A0A432W854"/>